<comment type="caution">
    <text evidence="2">The sequence shown here is derived from an EMBL/GenBank/DDBJ whole genome shotgun (WGS) entry which is preliminary data.</text>
</comment>
<gene>
    <name evidence="2" type="ORF">SCF082_LOCUS53221</name>
    <name evidence="3" type="ORF">SCF082_LOCUS53263</name>
</gene>
<feature type="compositionally biased region" description="Acidic residues" evidence="1">
    <location>
        <begin position="252"/>
        <end position="261"/>
    </location>
</feature>
<dbReference type="EMBL" id="CAXAMM010044528">
    <property type="protein sequence ID" value="CAK9115037.1"/>
    <property type="molecule type" value="Genomic_DNA"/>
</dbReference>
<organism evidence="2 4">
    <name type="scientific">Durusdinium trenchii</name>
    <dbReference type="NCBI Taxonomy" id="1381693"/>
    <lineage>
        <taxon>Eukaryota</taxon>
        <taxon>Sar</taxon>
        <taxon>Alveolata</taxon>
        <taxon>Dinophyceae</taxon>
        <taxon>Suessiales</taxon>
        <taxon>Symbiodiniaceae</taxon>
        <taxon>Durusdinium</taxon>
    </lineage>
</organism>
<evidence type="ECO:0000313" key="3">
    <source>
        <dbReference type="EMBL" id="CAK9115037.1"/>
    </source>
</evidence>
<protein>
    <submittedName>
        <fullName evidence="2">Uncharacterized protein</fullName>
    </submittedName>
</protein>
<evidence type="ECO:0000313" key="4">
    <source>
        <dbReference type="Proteomes" id="UP001642464"/>
    </source>
</evidence>
<sequence>MVHMYWTAGEPMTVEIATKATLDQADEPLREELLQTSRKLRSYQMGFWGITVPHGVPLELLQGEWWVPGMTLRSEASKYAGKQQFKEILQTSGESSILFISRLIKDTAYAAVKTAQVDEDGAIMLHDICLLWLWLRKKLEVGEYMKANLHIFGGKATDAESTVLPAVSSWVEEVLLDCPEVKSTNDHAVVMWINLPACGIIGVARYEYMITAVSNLLAKYRRCKKEEETTKEEIDGEVKDEDDGSDSNNENELGDQEDDTDVRDVRYKLEKDLSLKERNLKVRNITWVFQPDSIYGKRDGAITGVAVVYKEKNNIFLGTKGYKVGVVRDVIMSNKIELPNFPQYAPLVDALKGPADDTETRPAKKIKISSEETCGEDQISSLAKTKLSINGAADLITDEGGDCLFLASRAHNTFTAFREMLFDCNPKFVAVV</sequence>
<evidence type="ECO:0000313" key="2">
    <source>
        <dbReference type="EMBL" id="CAK9114941.1"/>
    </source>
</evidence>
<keyword evidence="4" id="KW-1185">Reference proteome</keyword>
<reference evidence="2 4" key="1">
    <citation type="submission" date="2024-02" db="EMBL/GenBank/DDBJ databases">
        <authorList>
            <person name="Chen Y."/>
            <person name="Shah S."/>
            <person name="Dougan E. K."/>
            <person name="Thang M."/>
            <person name="Chan C."/>
        </authorList>
    </citation>
    <scope>NUCLEOTIDE SEQUENCE [LARGE SCALE GENOMIC DNA]</scope>
</reference>
<evidence type="ECO:0000256" key="1">
    <source>
        <dbReference type="SAM" id="MobiDB-lite"/>
    </source>
</evidence>
<feature type="region of interest" description="Disordered" evidence="1">
    <location>
        <begin position="229"/>
        <end position="261"/>
    </location>
</feature>
<name>A0ABP0SR99_9DINO</name>
<dbReference type="Proteomes" id="UP001642464">
    <property type="component" value="Unassembled WGS sequence"/>
</dbReference>
<accession>A0ABP0SR99</accession>
<proteinExistence type="predicted"/>
<dbReference type="EMBL" id="CAXAMM010044506">
    <property type="protein sequence ID" value="CAK9114941.1"/>
    <property type="molecule type" value="Genomic_DNA"/>
</dbReference>